<evidence type="ECO:0000313" key="5">
    <source>
        <dbReference type="Proteomes" id="UP000751518"/>
    </source>
</evidence>
<dbReference type="Pfam" id="PF01345">
    <property type="entry name" value="DUF11"/>
    <property type="match status" value="1"/>
</dbReference>
<keyword evidence="1" id="KW-0812">Transmembrane</keyword>
<dbReference type="Proteomes" id="UP000751518">
    <property type="component" value="Unassembled WGS sequence"/>
</dbReference>
<evidence type="ECO:0000313" key="4">
    <source>
        <dbReference type="EMBL" id="MCA9392385.1"/>
    </source>
</evidence>
<feature type="chain" id="PRO_5037372088" evidence="2">
    <location>
        <begin position="26"/>
        <end position="232"/>
    </location>
</feature>
<sequence>MKLKALPITILAIVLTVMAASSVFAQEQTCYGPYGEIIPCPVVNKSFSIEKSVIDGDNLVQEYRYKESGSNVSFDVRVENTGELEVDGLVVVDTLPSNLSFVSLKQGNATIQTQVSNGSIKWTINNFAAGDVEKYVMVTKVNADGIAEGNEKCVTNVASMLYKGKNEGSDTAVVCIKKGEVEGAKTTPEVLPDTDLSNIGPVGFALIGLVTGLLLLTASKLAEESVKSKSKE</sequence>
<feature type="signal peptide" evidence="2">
    <location>
        <begin position="1"/>
        <end position="25"/>
    </location>
</feature>
<dbReference type="InterPro" id="IPR047589">
    <property type="entry name" value="DUF11_rpt"/>
</dbReference>
<organism evidence="4 5">
    <name type="scientific">candidate division WWE3 bacterium</name>
    <dbReference type="NCBI Taxonomy" id="2053526"/>
    <lineage>
        <taxon>Bacteria</taxon>
        <taxon>Katanobacteria</taxon>
    </lineage>
</organism>
<proteinExistence type="predicted"/>
<evidence type="ECO:0000256" key="2">
    <source>
        <dbReference type="SAM" id="SignalP"/>
    </source>
</evidence>
<keyword evidence="2" id="KW-0732">Signal</keyword>
<evidence type="ECO:0000256" key="1">
    <source>
        <dbReference type="SAM" id="Phobius"/>
    </source>
</evidence>
<accession>A0A955LKW3</accession>
<gene>
    <name evidence="4" type="ORF">KC614_04275</name>
</gene>
<dbReference type="AlphaFoldDB" id="A0A955LKW3"/>
<dbReference type="EMBL" id="JAGQKZ010000046">
    <property type="protein sequence ID" value="MCA9392385.1"/>
    <property type="molecule type" value="Genomic_DNA"/>
</dbReference>
<protein>
    <submittedName>
        <fullName evidence="4">DUF11 domain-containing protein</fullName>
    </submittedName>
</protein>
<feature type="transmembrane region" description="Helical" evidence="1">
    <location>
        <begin position="202"/>
        <end position="222"/>
    </location>
</feature>
<reference evidence="4" key="2">
    <citation type="journal article" date="2021" name="Microbiome">
        <title>Successional dynamics and alternative stable states in a saline activated sludge microbial community over 9 years.</title>
        <authorList>
            <person name="Wang Y."/>
            <person name="Ye J."/>
            <person name="Ju F."/>
            <person name="Liu L."/>
            <person name="Boyd J.A."/>
            <person name="Deng Y."/>
            <person name="Parks D.H."/>
            <person name="Jiang X."/>
            <person name="Yin X."/>
            <person name="Woodcroft B.J."/>
            <person name="Tyson G.W."/>
            <person name="Hugenholtz P."/>
            <person name="Polz M.F."/>
            <person name="Zhang T."/>
        </authorList>
    </citation>
    <scope>NUCLEOTIDE SEQUENCE</scope>
    <source>
        <strain evidence="4">HKST-UBA03</strain>
    </source>
</reference>
<keyword evidence="1" id="KW-0472">Membrane</keyword>
<comment type="caution">
    <text evidence="4">The sequence shown here is derived from an EMBL/GenBank/DDBJ whole genome shotgun (WGS) entry which is preliminary data.</text>
</comment>
<keyword evidence="1" id="KW-1133">Transmembrane helix</keyword>
<dbReference type="InterPro" id="IPR001434">
    <property type="entry name" value="OmcB-like_DUF11"/>
</dbReference>
<feature type="domain" description="DUF11" evidence="3">
    <location>
        <begin position="68"/>
        <end position="160"/>
    </location>
</feature>
<name>A0A955LKW3_UNCKA</name>
<dbReference type="Gene3D" id="2.60.40.1170">
    <property type="entry name" value="Mu homology domain, subdomain B"/>
    <property type="match status" value="1"/>
</dbReference>
<reference evidence="4" key="1">
    <citation type="submission" date="2020-04" db="EMBL/GenBank/DDBJ databases">
        <authorList>
            <person name="Zhang T."/>
        </authorList>
    </citation>
    <scope>NUCLEOTIDE SEQUENCE</scope>
    <source>
        <strain evidence="4">HKST-UBA03</strain>
    </source>
</reference>
<dbReference type="NCBIfam" id="TIGR01451">
    <property type="entry name" value="B_ant_repeat"/>
    <property type="match status" value="1"/>
</dbReference>
<evidence type="ECO:0000259" key="3">
    <source>
        <dbReference type="Pfam" id="PF01345"/>
    </source>
</evidence>